<dbReference type="Gene3D" id="1.50.10.10">
    <property type="match status" value="1"/>
</dbReference>
<dbReference type="InterPro" id="IPR010905">
    <property type="entry name" value="Glyco_hydro_88"/>
</dbReference>
<protein>
    <submittedName>
        <fullName evidence="3">Glucuronyl hydrolase</fullName>
    </submittedName>
</protein>
<dbReference type="InterPro" id="IPR012341">
    <property type="entry name" value="6hp_glycosidase-like_sf"/>
</dbReference>
<reference evidence="3 4" key="1">
    <citation type="submission" date="2019-07" db="EMBL/GenBank/DDBJ databases">
        <title>Novel species of Flavobacterium.</title>
        <authorList>
            <person name="Liu Q."/>
            <person name="Xin Y.-H."/>
        </authorList>
    </citation>
    <scope>NUCLEOTIDE SEQUENCE [LARGE SCALE GENOMIC DNA]</scope>
    <source>
        <strain evidence="3 4">GSP39</strain>
    </source>
</reference>
<dbReference type="InterPro" id="IPR052369">
    <property type="entry name" value="UG_Glycosaminoglycan_Hydrolase"/>
</dbReference>
<dbReference type="PANTHER" id="PTHR36845:SF1">
    <property type="entry name" value="HYDROLASE, PUTATIVE (AFU_ORTHOLOGUE AFUA_7G05090)-RELATED"/>
    <property type="match status" value="1"/>
</dbReference>
<keyword evidence="1 3" id="KW-0378">Hydrolase</keyword>
<dbReference type="InterPro" id="IPR008928">
    <property type="entry name" value="6-hairpin_glycosidase_sf"/>
</dbReference>
<keyword evidence="4" id="KW-1185">Reference proteome</keyword>
<dbReference type="GO" id="GO:0016787">
    <property type="term" value="F:hydrolase activity"/>
    <property type="evidence" value="ECO:0007669"/>
    <property type="project" value="UniProtKB-KW"/>
</dbReference>
<name>A0ABY3CR86_9FLAO</name>
<evidence type="ECO:0000313" key="3">
    <source>
        <dbReference type="EMBL" id="TRX08857.1"/>
    </source>
</evidence>
<evidence type="ECO:0000313" key="4">
    <source>
        <dbReference type="Proteomes" id="UP000318528"/>
    </source>
</evidence>
<gene>
    <name evidence="3" type="ORF">FNW12_03465</name>
</gene>
<comment type="similarity">
    <text evidence="2">Belongs to the glycosyl hydrolase 88 family.</text>
</comment>
<proteinExistence type="inferred from homology"/>
<dbReference type="RefSeq" id="WP_143386279.1">
    <property type="nucleotide sequence ID" value="NZ_VJZM01000004.1"/>
</dbReference>
<evidence type="ECO:0000256" key="1">
    <source>
        <dbReference type="ARBA" id="ARBA00022801"/>
    </source>
</evidence>
<dbReference type="SUPFAM" id="SSF48208">
    <property type="entry name" value="Six-hairpin glycosidases"/>
    <property type="match status" value="1"/>
</dbReference>
<dbReference type="PANTHER" id="PTHR36845">
    <property type="entry name" value="HYDROLASE, PUTATIVE (AFU_ORTHOLOGUE AFUA_7G05090)-RELATED"/>
    <property type="match status" value="1"/>
</dbReference>
<sequence>MKKTILFALTIALTITLTIVLISSRKKEKKSFNIDQNLEYCVAQANKTLAVLPDSLGIPRNVAPGSKDWNLVGYKDWTSGFWPGILWYLYEYTGDEVWKEKADKYTRFLTPLSVRSATDHDLGFQVYCSFGNGYRLTKNQEFKDVILKTSDTLATLYNPKVGTILSWPEMVKKMNWPHNTIIDNMINLEMLFEASKNGGNKSLYDMAVKHAETTMKNQFRKDYSVYHVVVYDTVTGKKIKAVTHQGYGDETMWARGQGWAIYGYTMVYRETKDPKFLDFAHKVTKIYLDRLPKDLIPYWDFDAPNIPNAPRDASAAALVASGLIELSTYTKDAALAKTYLDKAEAMLEELSSKRYQSANINSSFLLHSTGHYPNKSEIDYSIIYADYYYIEALLRLKKLKEGKDLFAPLSTNKFISLKKDN</sequence>
<organism evidence="3 4">
    <name type="scientific">Flavobacterium gawalongense</name>
    <dbReference type="NCBI Taxonomy" id="2594432"/>
    <lineage>
        <taxon>Bacteria</taxon>
        <taxon>Pseudomonadati</taxon>
        <taxon>Bacteroidota</taxon>
        <taxon>Flavobacteriia</taxon>
        <taxon>Flavobacteriales</taxon>
        <taxon>Flavobacteriaceae</taxon>
        <taxon>Flavobacterium</taxon>
    </lineage>
</organism>
<comment type="caution">
    <text evidence="3">The sequence shown here is derived from an EMBL/GenBank/DDBJ whole genome shotgun (WGS) entry which is preliminary data.</text>
</comment>
<dbReference type="Proteomes" id="UP000318528">
    <property type="component" value="Unassembled WGS sequence"/>
</dbReference>
<evidence type="ECO:0000256" key="2">
    <source>
        <dbReference type="ARBA" id="ARBA00038358"/>
    </source>
</evidence>
<accession>A0ABY3CR86</accession>
<dbReference type="EMBL" id="VJZN01000004">
    <property type="protein sequence ID" value="TRX08857.1"/>
    <property type="molecule type" value="Genomic_DNA"/>
</dbReference>
<dbReference type="Pfam" id="PF07470">
    <property type="entry name" value="Glyco_hydro_88"/>
    <property type="match status" value="1"/>
</dbReference>